<dbReference type="Pfam" id="PF16064">
    <property type="entry name" value="DUF4806"/>
    <property type="match status" value="1"/>
</dbReference>
<feature type="domain" description="DUF4806" evidence="1">
    <location>
        <begin position="272"/>
        <end position="336"/>
    </location>
</feature>
<sequence>MEKYMIVEFEDGSVGTVLEEWLTPDKNEVYWPPYEEKFLFHRALSRKEAVNLSTWSLFPVKRCLYKTDNLQKALQKESLAEEYSNLESAAEEEVKRSRKRFRPVRFCDTDEDEEELARPLKRSVEKHVEKDIRPRKRLLTPARLYDSEDELDVPSPSMKINFEELINNRQENFESTSNILDTVRSTRYDVGQENIESTSNILDTVRTTRYDVGQQNIELSTSNIPDSIQNLRHDIAALMTISIKIREQNSQILGILRERNAQHQIPESFSNKLPAKTIEEFMSLEEDIANSNKANLLVAYLSSLGGEGIVTKTNKILKALLTDDLATHYNFKGRNKFAFGDLKLKGIIVQIVKSKIINATTVEIELAIKNWLKHAPQRTRLQLKKV</sequence>
<evidence type="ECO:0000259" key="1">
    <source>
        <dbReference type="Pfam" id="PF16064"/>
    </source>
</evidence>
<accession>A0ABM5KH75</accession>
<dbReference type="EnsemblMetazoa" id="XM_050653536.1">
    <property type="protein sequence ID" value="XP_050509493.1"/>
    <property type="gene ID" value="LOC126886584"/>
</dbReference>
<organism evidence="2 3">
    <name type="scientific">Diabrotica virgifera virgifera</name>
    <name type="common">western corn rootworm</name>
    <dbReference type="NCBI Taxonomy" id="50390"/>
    <lineage>
        <taxon>Eukaryota</taxon>
        <taxon>Metazoa</taxon>
        <taxon>Ecdysozoa</taxon>
        <taxon>Arthropoda</taxon>
        <taxon>Hexapoda</taxon>
        <taxon>Insecta</taxon>
        <taxon>Pterygota</taxon>
        <taxon>Neoptera</taxon>
        <taxon>Endopterygota</taxon>
        <taxon>Coleoptera</taxon>
        <taxon>Polyphaga</taxon>
        <taxon>Cucujiformia</taxon>
        <taxon>Chrysomeloidea</taxon>
        <taxon>Chrysomelidae</taxon>
        <taxon>Galerucinae</taxon>
        <taxon>Diabroticina</taxon>
        <taxon>Diabroticites</taxon>
        <taxon>Diabrotica</taxon>
    </lineage>
</organism>
<dbReference type="PANTHER" id="PTHR34153:SF2">
    <property type="entry name" value="SI:CH211-262H13.3-RELATED"/>
    <property type="match status" value="1"/>
</dbReference>
<protein>
    <recommendedName>
        <fullName evidence="1">DUF4806 domain-containing protein</fullName>
    </recommendedName>
</protein>
<evidence type="ECO:0000313" key="3">
    <source>
        <dbReference type="Proteomes" id="UP001652700"/>
    </source>
</evidence>
<dbReference type="InterPro" id="IPR032071">
    <property type="entry name" value="DUF4806"/>
</dbReference>
<keyword evidence="3" id="KW-1185">Reference proteome</keyword>
<reference evidence="2" key="1">
    <citation type="submission" date="2025-05" db="UniProtKB">
        <authorList>
            <consortium name="EnsemblMetazoa"/>
        </authorList>
    </citation>
    <scope>IDENTIFICATION</scope>
</reference>
<dbReference type="GeneID" id="126886584"/>
<dbReference type="RefSeq" id="XP_050509493.1">
    <property type="nucleotide sequence ID" value="XM_050653536.1"/>
</dbReference>
<proteinExistence type="predicted"/>
<dbReference type="Proteomes" id="UP001652700">
    <property type="component" value="Unplaced"/>
</dbReference>
<evidence type="ECO:0000313" key="2">
    <source>
        <dbReference type="EnsemblMetazoa" id="XP_050509493.1"/>
    </source>
</evidence>
<name>A0ABM5KH75_DIAVI</name>
<dbReference type="PANTHER" id="PTHR34153">
    <property type="entry name" value="SI:CH211-262H13.3-RELATED-RELATED"/>
    <property type="match status" value="1"/>
</dbReference>